<comment type="caution">
    <text evidence="1">The sequence shown here is derived from an EMBL/GenBank/DDBJ whole genome shotgun (WGS) entry which is preliminary data.</text>
</comment>
<evidence type="ECO:0000313" key="1">
    <source>
        <dbReference type="EMBL" id="GJS61237.1"/>
    </source>
</evidence>
<protein>
    <submittedName>
        <fullName evidence="1">Uncharacterized protein</fullName>
    </submittedName>
</protein>
<gene>
    <name evidence="1" type="ORF">Tco_0656021</name>
</gene>
<accession>A0ABQ4X801</accession>
<reference evidence="1" key="2">
    <citation type="submission" date="2022-01" db="EMBL/GenBank/DDBJ databases">
        <authorList>
            <person name="Yamashiro T."/>
            <person name="Shiraishi A."/>
            <person name="Satake H."/>
            <person name="Nakayama K."/>
        </authorList>
    </citation>
    <scope>NUCLEOTIDE SEQUENCE</scope>
</reference>
<organism evidence="1 2">
    <name type="scientific">Tanacetum coccineum</name>
    <dbReference type="NCBI Taxonomy" id="301880"/>
    <lineage>
        <taxon>Eukaryota</taxon>
        <taxon>Viridiplantae</taxon>
        <taxon>Streptophyta</taxon>
        <taxon>Embryophyta</taxon>
        <taxon>Tracheophyta</taxon>
        <taxon>Spermatophyta</taxon>
        <taxon>Magnoliopsida</taxon>
        <taxon>eudicotyledons</taxon>
        <taxon>Gunneridae</taxon>
        <taxon>Pentapetalae</taxon>
        <taxon>asterids</taxon>
        <taxon>campanulids</taxon>
        <taxon>Asterales</taxon>
        <taxon>Asteraceae</taxon>
        <taxon>Asteroideae</taxon>
        <taxon>Anthemideae</taxon>
        <taxon>Anthemidinae</taxon>
        <taxon>Tanacetum</taxon>
    </lineage>
</organism>
<dbReference type="Proteomes" id="UP001151760">
    <property type="component" value="Unassembled WGS sequence"/>
</dbReference>
<evidence type="ECO:0000313" key="2">
    <source>
        <dbReference type="Proteomes" id="UP001151760"/>
    </source>
</evidence>
<keyword evidence="2" id="KW-1185">Reference proteome</keyword>
<sequence length="71" mass="8244">MYQSVLPLSLQWMILQPHKLLSHLLQLLLKQLELLIQDPRQKGLLFRSQVNICDLITLDIEIADMESHPGI</sequence>
<name>A0ABQ4X801_9ASTR</name>
<dbReference type="EMBL" id="BQNB010009275">
    <property type="protein sequence ID" value="GJS61237.1"/>
    <property type="molecule type" value="Genomic_DNA"/>
</dbReference>
<proteinExistence type="predicted"/>
<reference evidence="1" key="1">
    <citation type="journal article" date="2022" name="Int. J. Mol. Sci.">
        <title>Draft Genome of Tanacetum Coccineum: Genomic Comparison of Closely Related Tanacetum-Family Plants.</title>
        <authorList>
            <person name="Yamashiro T."/>
            <person name="Shiraishi A."/>
            <person name="Nakayama K."/>
            <person name="Satake H."/>
        </authorList>
    </citation>
    <scope>NUCLEOTIDE SEQUENCE</scope>
</reference>